<proteinExistence type="predicted"/>
<organism evidence="1 2">
    <name type="scientific">Methanosarcina barkeri 227</name>
    <dbReference type="NCBI Taxonomy" id="1434106"/>
    <lineage>
        <taxon>Archaea</taxon>
        <taxon>Methanobacteriati</taxon>
        <taxon>Methanobacteriota</taxon>
        <taxon>Stenosarchaea group</taxon>
        <taxon>Methanomicrobia</taxon>
        <taxon>Methanosarcinales</taxon>
        <taxon>Methanosarcinaceae</taxon>
        <taxon>Methanosarcina</taxon>
    </lineage>
</organism>
<dbReference type="AlphaFoldDB" id="A0A0E3R3R3"/>
<dbReference type="InterPro" id="IPR053158">
    <property type="entry name" value="CapK_Type1_Caps_Biosynth"/>
</dbReference>
<dbReference type="EMBL" id="CP009530">
    <property type="protein sequence ID" value="AKB58117.1"/>
    <property type="molecule type" value="Genomic_DNA"/>
</dbReference>
<gene>
    <name evidence="1" type="ORF">MSBR2_1601</name>
</gene>
<dbReference type="PANTHER" id="PTHR36932">
    <property type="entry name" value="CAPSULAR POLYSACCHARIDE BIOSYNTHESIS PROTEIN"/>
    <property type="match status" value="1"/>
</dbReference>
<sequence length="442" mass="51081">MFHKEVFIAAHQCGELSFYSSHKQLKRNQWNSYYELKKQQESKLRHMIDFAYENVPFYHKLFNRLNLSPNNIREIKDLEKLPILTKDIILSNWDDFKPINLNKTKYYTWSTGGTTGTPLKFRISKYDRFLGGAMLYRGWGYGGYNLGDKMIFLAGAALDIGSKSISSKINEIVRNLKKFSSFDMGPLDMDNYIKSINSFKPNFFRGYASSLDFFAKYVEENNLKVNSPVSVFTTAEKLYPSMRKRIENAFDSVVYDNYGLNDGGVSAFECSEHNGLHIDTERSIMEIVDSDRLQMESGIGDIIATSLTNYSMPLIRYATGDMGHIIEDSCCCGRNSRLLKEVIGRNVDILQTPEGKFIHGEFFTHIFWELDGVKEFQVIQTNLNNIIVKIVPEISFDEKQIEFIKKMISMRSSGWNIEFKFVDTIDRTKAGKYRFVINELEL</sequence>
<dbReference type="Proteomes" id="UP000033079">
    <property type="component" value="Chromosome"/>
</dbReference>
<name>A0A0E3R3R3_METBA</name>
<dbReference type="HOGENOM" id="CLU_035301_5_2_2"/>
<dbReference type="InterPro" id="IPR042099">
    <property type="entry name" value="ANL_N_sf"/>
</dbReference>
<dbReference type="RefSeq" id="WP_048119612.1">
    <property type="nucleotide sequence ID" value="NZ_CP009530.1"/>
</dbReference>
<accession>A0A0E3R3R3</accession>
<evidence type="ECO:0000313" key="1">
    <source>
        <dbReference type="EMBL" id="AKB58117.1"/>
    </source>
</evidence>
<protein>
    <submittedName>
        <fullName evidence="1">Capsular polysaccharide biosynthesis protein</fullName>
    </submittedName>
</protein>
<dbReference type="SUPFAM" id="SSF56801">
    <property type="entry name" value="Acetyl-CoA synthetase-like"/>
    <property type="match status" value="1"/>
</dbReference>
<reference evidence="1 2" key="1">
    <citation type="submission" date="2014-07" db="EMBL/GenBank/DDBJ databases">
        <title>Methanogenic archaea and the global carbon cycle.</title>
        <authorList>
            <person name="Henriksen J.R."/>
            <person name="Luke J."/>
            <person name="Reinhart S."/>
            <person name="Benedict M.N."/>
            <person name="Youngblut N.D."/>
            <person name="Metcalf M.E."/>
            <person name="Whitaker R.J."/>
            <person name="Metcalf W.W."/>
        </authorList>
    </citation>
    <scope>NUCLEOTIDE SEQUENCE [LARGE SCALE GENOMIC DNA]</scope>
    <source>
        <strain evidence="1 2">227</strain>
    </source>
</reference>
<dbReference type="PANTHER" id="PTHR36932:SF1">
    <property type="entry name" value="CAPSULAR POLYSACCHARIDE BIOSYNTHESIS PROTEIN"/>
    <property type="match status" value="1"/>
</dbReference>
<dbReference type="PATRIC" id="fig|1434106.5.peg.2058"/>
<dbReference type="PROSITE" id="PS51450">
    <property type="entry name" value="LRR"/>
    <property type="match status" value="1"/>
</dbReference>
<dbReference type="InterPro" id="IPR001611">
    <property type="entry name" value="Leu-rich_rpt"/>
</dbReference>
<dbReference type="GeneID" id="24800585"/>
<dbReference type="Gene3D" id="3.40.50.12780">
    <property type="entry name" value="N-terminal domain of ligase-like"/>
    <property type="match status" value="1"/>
</dbReference>
<evidence type="ECO:0000313" key="2">
    <source>
        <dbReference type="Proteomes" id="UP000033079"/>
    </source>
</evidence>
<dbReference type="KEGG" id="mbar:MSBR2_1601"/>